<evidence type="ECO:0000313" key="8">
    <source>
        <dbReference type="Proteomes" id="UP000319976"/>
    </source>
</evidence>
<keyword evidence="2 4" id="KW-0808">Transferase</keyword>
<dbReference type="OrthoDB" id="9782022at2"/>
<evidence type="ECO:0000313" key="7">
    <source>
        <dbReference type="EMBL" id="QDT63401.1"/>
    </source>
</evidence>
<dbReference type="PIRSF" id="PIRSF037208">
    <property type="entry name" value="ATE_pro_prd"/>
    <property type="match status" value="1"/>
</dbReference>
<keyword evidence="1 4" id="KW-0963">Cytoplasm</keyword>
<proteinExistence type="inferred from homology"/>
<gene>
    <name evidence="4" type="primary">bpt</name>
    <name evidence="7" type="ORF">V22_06220</name>
</gene>
<comment type="similarity">
    <text evidence="4">Belongs to the R-transferase family. Bpt subfamily.</text>
</comment>
<evidence type="ECO:0000256" key="4">
    <source>
        <dbReference type="HAMAP-Rule" id="MF_00689"/>
    </source>
</evidence>
<dbReference type="PROSITE" id="PS51186">
    <property type="entry name" value="GNAT"/>
    <property type="match status" value="1"/>
</dbReference>
<evidence type="ECO:0000259" key="6">
    <source>
        <dbReference type="PROSITE" id="PS51186"/>
    </source>
</evidence>
<dbReference type="InterPro" id="IPR030700">
    <property type="entry name" value="N-end_Aminoacyl_Trfase"/>
</dbReference>
<dbReference type="PANTHER" id="PTHR21367">
    <property type="entry name" value="ARGININE-TRNA-PROTEIN TRANSFERASE 1"/>
    <property type="match status" value="1"/>
</dbReference>
<dbReference type="AlphaFoldDB" id="A0A517T4X6"/>
<sequence length="253" mass="29850">MTLELLHDTSPPAECSYLPAETMSLEYKLLTDLPALDFEKFLERGWRRQGISFFRPACPQCNKCRSLRVPVNEFQPTKSQRRSLKKNSDVQLVVRTPTLTSSHLWVYDAYHRDMSERRHWKYDPTTPEDYARSFLSGEFAFAREFLYFRHDQLIGVGLVDVLPHAMSSIYFYHDPDWRADGPGTYSIMKELEYARELGIEHYYLGYWIKENASMAYKHRFQPHEILQSYPSDEEQPVWQRTEATDPHKAPSPK</sequence>
<dbReference type="Pfam" id="PF04376">
    <property type="entry name" value="ATE_N"/>
    <property type="match status" value="1"/>
</dbReference>
<evidence type="ECO:0000256" key="5">
    <source>
        <dbReference type="SAM" id="MobiDB-lite"/>
    </source>
</evidence>
<evidence type="ECO:0000256" key="3">
    <source>
        <dbReference type="ARBA" id="ARBA00023315"/>
    </source>
</evidence>
<dbReference type="Gene3D" id="3.40.630.30">
    <property type="match status" value="1"/>
</dbReference>
<dbReference type="GO" id="GO:0005737">
    <property type="term" value="C:cytoplasm"/>
    <property type="evidence" value="ECO:0007669"/>
    <property type="project" value="UniProtKB-SubCell"/>
</dbReference>
<dbReference type="GO" id="GO:0004057">
    <property type="term" value="F:arginyl-tRNA--protein transferase activity"/>
    <property type="evidence" value="ECO:0007669"/>
    <property type="project" value="InterPro"/>
</dbReference>
<dbReference type="HAMAP" id="MF_00689">
    <property type="entry name" value="Bpt"/>
    <property type="match status" value="1"/>
</dbReference>
<feature type="compositionally biased region" description="Basic and acidic residues" evidence="5">
    <location>
        <begin position="242"/>
        <end position="253"/>
    </location>
</feature>
<name>A0A517T4X6_9PLAN</name>
<comment type="catalytic activity">
    <reaction evidence="4">
        <text>N-terminal L-glutamyl-[protein] + L-leucyl-tRNA(Leu) = N-terminal L-leucyl-L-glutamyl-[protein] + tRNA(Leu) + H(+)</text>
        <dbReference type="Rhea" id="RHEA:50412"/>
        <dbReference type="Rhea" id="RHEA-COMP:9613"/>
        <dbReference type="Rhea" id="RHEA-COMP:9622"/>
        <dbReference type="Rhea" id="RHEA-COMP:12664"/>
        <dbReference type="Rhea" id="RHEA-COMP:12668"/>
        <dbReference type="ChEBI" id="CHEBI:15378"/>
        <dbReference type="ChEBI" id="CHEBI:64721"/>
        <dbReference type="ChEBI" id="CHEBI:78442"/>
        <dbReference type="ChEBI" id="CHEBI:78494"/>
        <dbReference type="ChEBI" id="CHEBI:133041"/>
        <dbReference type="EC" id="2.3.2.29"/>
    </reaction>
</comment>
<accession>A0A517T4X6</accession>
<keyword evidence="3 4" id="KW-0012">Acyltransferase</keyword>
<dbReference type="EMBL" id="CP036316">
    <property type="protein sequence ID" value="QDT63401.1"/>
    <property type="molecule type" value="Genomic_DNA"/>
</dbReference>
<dbReference type="EC" id="2.3.2.29" evidence="4"/>
<dbReference type="NCBIfam" id="NF002344">
    <property type="entry name" value="PRK01305.2-1"/>
    <property type="match status" value="1"/>
</dbReference>
<dbReference type="Pfam" id="PF04377">
    <property type="entry name" value="ATE_C"/>
    <property type="match status" value="1"/>
</dbReference>
<evidence type="ECO:0000256" key="1">
    <source>
        <dbReference type="ARBA" id="ARBA00022490"/>
    </source>
</evidence>
<dbReference type="PANTHER" id="PTHR21367:SF1">
    <property type="entry name" value="ARGINYL-TRNA--PROTEIN TRANSFERASE 1"/>
    <property type="match status" value="1"/>
</dbReference>
<feature type="region of interest" description="Disordered" evidence="5">
    <location>
        <begin position="231"/>
        <end position="253"/>
    </location>
</feature>
<dbReference type="SUPFAM" id="SSF55729">
    <property type="entry name" value="Acyl-CoA N-acyltransferases (Nat)"/>
    <property type="match status" value="1"/>
</dbReference>
<feature type="domain" description="N-acetyltransferase" evidence="6">
    <location>
        <begin position="104"/>
        <end position="242"/>
    </location>
</feature>
<organism evidence="7 8">
    <name type="scientific">Calycomorphotria hydatis</name>
    <dbReference type="NCBI Taxonomy" id="2528027"/>
    <lineage>
        <taxon>Bacteria</taxon>
        <taxon>Pseudomonadati</taxon>
        <taxon>Planctomycetota</taxon>
        <taxon>Planctomycetia</taxon>
        <taxon>Planctomycetales</taxon>
        <taxon>Planctomycetaceae</taxon>
        <taxon>Calycomorphotria</taxon>
    </lineage>
</organism>
<dbReference type="GO" id="GO:0071596">
    <property type="term" value="P:ubiquitin-dependent protein catabolic process via the N-end rule pathway"/>
    <property type="evidence" value="ECO:0007669"/>
    <property type="project" value="InterPro"/>
</dbReference>
<dbReference type="InterPro" id="IPR017138">
    <property type="entry name" value="Asp_Glu_LeuTrfase"/>
</dbReference>
<comment type="subcellular location">
    <subcellularLocation>
        <location evidence="4">Cytoplasm</location>
    </subcellularLocation>
</comment>
<reference evidence="7 8" key="1">
    <citation type="submission" date="2019-02" db="EMBL/GenBank/DDBJ databases">
        <title>Deep-cultivation of Planctomycetes and their phenomic and genomic characterization uncovers novel biology.</title>
        <authorList>
            <person name="Wiegand S."/>
            <person name="Jogler M."/>
            <person name="Boedeker C."/>
            <person name="Pinto D."/>
            <person name="Vollmers J."/>
            <person name="Rivas-Marin E."/>
            <person name="Kohn T."/>
            <person name="Peeters S.H."/>
            <person name="Heuer A."/>
            <person name="Rast P."/>
            <person name="Oberbeckmann S."/>
            <person name="Bunk B."/>
            <person name="Jeske O."/>
            <person name="Meyerdierks A."/>
            <person name="Storesund J.E."/>
            <person name="Kallscheuer N."/>
            <person name="Luecker S."/>
            <person name="Lage O.M."/>
            <person name="Pohl T."/>
            <person name="Merkel B.J."/>
            <person name="Hornburger P."/>
            <person name="Mueller R.-W."/>
            <person name="Bruemmer F."/>
            <person name="Labrenz M."/>
            <person name="Spormann A.M."/>
            <person name="Op den Camp H."/>
            <person name="Overmann J."/>
            <person name="Amann R."/>
            <person name="Jetten M.S.M."/>
            <person name="Mascher T."/>
            <person name="Medema M.H."/>
            <person name="Devos D.P."/>
            <person name="Kaster A.-K."/>
            <person name="Ovreas L."/>
            <person name="Rohde M."/>
            <person name="Galperin M.Y."/>
            <person name="Jogler C."/>
        </authorList>
    </citation>
    <scope>NUCLEOTIDE SEQUENCE [LARGE SCALE GENOMIC DNA]</scope>
    <source>
        <strain evidence="7 8">V22</strain>
    </source>
</reference>
<dbReference type="GO" id="GO:0008914">
    <property type="term" value="F:leucyl-tRNA--protein transferase activity"/>
    <property type="evidence" value="ECO:0007669"/>
    <property type="project" value="UniProtKB-UniRule"/>
</dbReference>
<dbReference type="Proteomes" id="UP000319976">
    <property type="component" value="Chromosome"/>
</dbReference>
<dbReference type="InterPro" id="IPR016181">
    <property type="entry name" value="Acyl_CoA_acyltransferase"/>
</dbReference>
<dbReference type="GO" id="GO:0016747">
    <property type="term" value="F:acyltransferase activity, transferring groups other than amino-acyl groups"/>
    <property type="evidence" value="ECO:0007669"/>
    <property type="project" value="InterPro"/>
</dbReference>
<dbReference type="RefSeq" id="WP_145259693.1">
    <property type="nucleotide sequence ID" value="NZ_CP036316.1"/>
</dbReference>
<comment type="function">
    <text evidence="4">Functions in the N-end rule pathway of protein degradation where it conjugates Leu from its aminoacyl-tRNA to the N-termini of proteins containing an N-terminal aspartate or glutamate.</text>
</comment>
<dbReference type="NCBIfam" id="NF002346">
    <property type="entry name" value="PRK01305.2-3"/>
    <property type="match status" value="1"/>
</dbReference>
<protein>
    <recommendedName>
        <fullName evidence="4">Aspartate/glutamate leucyltransferase</fullName>
        <ecNumber evidence="4">2.3.2.29</ecNumber>
    </recommendedName>
</protein>
<dbReference type="InterPro" id="IPR000182">
    <property type="entry name" value="GNAT_dom"/>
</dbReference>
<dbReference type="KEGG" id="chya:V22_06220"/>
<dbReference type="InterPro" id="IPR007472">
    <property type="entry name" value="N-end_Aminoacyl_Trfase_C"/>
</dbReference>
<dbReference type="InterPro" id="IPR007471">
    <property type="entry name" value="N-end_Aminoacyl_Trfase_N"/>
</dbReference>
<keyword evidence="8" id="KW-1185">Reference proteome</keyword>
<comment type="catalytic activity">
    <reaction evidence="4">
        <text>N-terminal L-aspartyl-[protein] + L-leucyl-tRNA(Leu) = N-terminal L-leucyl-L-aspartyl-[protein] + tRNA(Leu) + H(+)</text>
        <dbReference type="Rhea" id="RHEA:50420"/>
        <dbReference type="Rhea" id="RHEA-COMP:9613"/>
        <dbReference type="Rhea" id="RHEA-COMP:9622"/>
        <dbReference type="Rhea" id="RHEA-COMP:12669"/>
        <dbReference type="Rhea" id="RHEA-COMP:12674"/>
        <dbReference type="ChEBI" id="CHEBI:15378"/>
        <dbReference type="ChEBI" id="CHEBI:64720"/>
        <dbReference type="ChEBI" id="CHEBI:78442"/>
        <dbReference type="ChEBI" id="CHEBI:78494"/>
        <dbReference type="ChEBI" id="CHEBI:133042"/>
        <dbReference type="EC" id="2.3.2.29"/>
    </reaction>
</comment>
<evidence type="ECO:0000256" key="2">
    <source>
        <dbReference type="ARBA" id="ARBA00022679"/>
    </source>
</evidence>